<comment type="caution">
    <text evidence="1">The sequence shown here is derived from an EMBL/GenBank/DDBJ whole genome shotgun (WGS) entry which is preliminary data.</text>
</comment>
<proteinExistence type="predicted"/>
<evidence type="ECO:0000313" key="1">
    <source>
        <dbReference type="EMBL" id="KKL63543.1"/>
    </source>
</evidence>
<organism evidence="1">
    <name type="scientific">marine sediment metagenome</name>
    <dbReference type="NCBI Taxonomy" id="412755"/>
    <lineage>
        <taxon>unclassified sequences</taxon>
        <taxon>metagenomes</taxon>
        <taxon>ecological metagenomes</taxon>
    </lineage>
</organism>
<protein>
    <submittedName>
        <fullName evidence="1">Uncharacterized protein</fullName>
    </submittedName>
</protein>
<dbReference type="EMBL" id="LAZR01028130">
    <property type="protein sequence ID" value="KKL63543.1"/>
    <property type="molecule type" value="Genomic_DNA"/>
</dbReference>
<gene>
    <name evidence="1" type="ORF">LCGC14_2174070</name>
</gene>
<dbReference type="AlphaFoldDB" id="A0A0F9DP42"/>
<reference evidence="1" key="1">
    <citation type="journal article" date="2015" name="Nature">
        <title>Complex archaea that bridge the gap between prokaryotes and eukaryotes.</title>
        <authorList>
            <person name="Spang A."/>
            <person name="Saw J.H."/>
            <person name="Jorgensen S.L."/>
            <person name="Zaremba-Niedzwiedzka K."/>
            <person name="Martijn J."/>
            <person name="Lind A.E."/>
            <person name="van Eijk R."/>
            <person name="Schleper C."/>
            <person name="Guy L."/>
            <person name="Ettema T.J."/>
        </authorList>
    </citation>
    <scope>NUCLEOTIDE SEQUENCE</scope>
</reference>
<sequence>MRKKNQLSFICFFLLLVCIFPNYISKSKANVIPADYSGTGAFILEELVPFIMTNANVIFNIDAHDYRSRFNVNFKENYTIFNPNISKTIMLAAPFSSEFKELESSSLIRIDNSL</sequence>
<name>A0A0F9DP42_9ZZZZ</name>
<accession>A0A0F9DP42</accession>